<dbReference type="RefSeq" id="WP_273247703.1">
    <property type="nucleotide sequence ID" value="NZ_VENJ01000002.1"/>
</dbReference>
<sequence length="221" mass="24215">MKKIATPLIVIGLAACSPDNPNTQGFFQEAGASIDEGYFGNATMNNTQIMSGEKSYVVDLSHRFAKEVDSTVTFAFDSARLDSTARAALDRQAHWIRQFPEVRFRVYGHTDKVGSQYYNKRLGLRRAQAVVNYLATRGISRGRLEALVSYGETQPLIVTEGRERRNRRTVTEVSGFLKDHPLVLDGKYAQIIYRDYVASAVAPTGLTSAAVTGATEGGGGE</sequence>
<dbReference type="PANTHER" id="PTHR30329:SF21">
    <property type="entry name" value="LIPOPROTEIN YIAD-RELATED"/>
    <property type="match status" value="1"/>
</dbReference>
<dbReference type="InterPro" id="IPR006664">
    <property type="entry name" value="OMP_bac"/>
</dbReference>
<evidence type="ECO:0000313" key="7">
    <source>
        <dbReference type="Proteomes" id="UP000483078"/>
    </source>
</evidence>
<comment type="caution">
    <text evidence="6">The sequence shown here is derived from an EMBL/GenBank/DDBJ whole genome shotgun (WGS) entry which is preliminary data.</text>
</comment>
<dbReference type="AlphaFoldDB" id="A0A7C9L5U4"/>
<dbReference type="PROSITE" id="PS51123">
    <property type="entry name" value="OMPA_2"/>
    <property type="match status" value="1"/>
</dbReference>
<dbReference type="Gene3D" id="3.30.1330.60">
    <property type="entry name" value="OmpA-like domain"/>
    <property type="match status" value="1"/>
</dbReference>
<evidence type="ECO:0000256" key="1">
    <source>
        <dbReference type="ARBA" id="ARBA00004442"/>
    </source>
</evidence>
<dbReference type="PANTHER" id="PTHR30329">
    <property type="entry name" value="STATOR ELEMENT OF FLAGELLAR MOTOR COMPLEX"/>
    <property type="match status" value="1"/>
</dbReference>
<reference evidence="6 7" key="1">
    <citation type="submission" date="2019-06" db="EMBL/GenBank/DDBJ databases">
        <title>Enrichment of Autotrophic Halophilic Microorganisms from Red Sea Brine Pool Using Microbial Electrosynthesis System.</title>
        <authorList>
            <person name="Alqahtani M.F."/>
            <person name="Bajracharya S."/>
            <person name="Katuri K.P."/>
            <person name="Ali M."/>
            <person name="Saikaly P.E."/>
        </authorList>
    </citation>
    <scope>NUCLEOTIDE SEQUENCE [LARGE SCALE GENOMIC DNA]</scope>
    <source>
        <strain evidence="6">MES6</strain>
    </source>
</reference>
<evidence type="ECO:0000256" key="3">
    <source>
        <dbReference type="ARBA" id="ARBA00023237"/>
    </source>
</evidence>
<dbReference type="Pfam" id="PF00691">
    <property type="entry name" value="OmpA"/>
    <property type="match status" value="1"/>
</dbReference>
<dbReference type="PROSITE" id="PS51257">
    <property type="entry name" value="PROKAR_LIPOPROTEIN"/>
    <property type="match status" value="1"/>
</dbReference>
<dbReference type="SUPFAM" id="SSF103088">
    <property type="entry name" value="OmpA-like"/>
    <property type="match status" value="1"/>
</dbReference>
<dbReference type="EMBL" id="VENJ01000002">
    <property type="protein sequence ID" value="MTJ03253.1"/>
    <property type="molecule type" value="Genomic_DNA"/>
</dbReference>
<accession>A0A7C9L5U4</accession>
<proteinExistence type="predicted"/>
<evidence type="ECO:0000256" key="2">
    <source>
        <dbReference type="ARBA" id="ARBA00023136"/>
    </source>
</evidence>
<keyword evidence="2 4" id="KW-0472">Membrane</keyword>
<evidence type="ECO:0000256" key="4">
    <source>
        <dbReference type="PROSITE-ProRule" id="PRU00473"/>
    </source>
</evidence>
<evidence type="ECO:0000313" key="6">
    <source>
        <dbReference type="EMBL" id="MTJ03253.1"/>
    </source>
</evidence>
<organism evidence="6 7">
    <name type="scientific">Sediminimonas qiaohouensis</name>
    <dbReference type="NCBI Taxonomy" id="552061"/>
    <lineage>
        <taxon>Bacteria</taxon>
        <taxon>Pseudomonadati</taxon>
        <taxon>Pseudomonadota</taxon>
        <taxon>Alphaproteobacteria</taxon>
        <taxon>Rhodobacterales</taxon>
        <taxon>Roseobacteraceae</taxon>
        <taxon>Sediminimonas</taxon>
    </lineage>
</organism>
<dbReference type="GO" id="GO:0009279">
    <property type="term" value="C:cell outer membrane"/>
    <property type="evidence" value="ECO:0007669"/>
    <property type="project" value="UniProtKB-SubCell"/>
</dbReference>
<dbReference type="InterPro" id="IPR006665">
    <property type="entry name" value="OmpA-like"/>
</dbReference>
<comment type="subcellular location">
    <subcellularLocation>
        <location evidence="1">Cell outer membrane</location>
    </subcellularLocation>
</comment>
<protein>
    <submittedName>
        <fullName evidence="6">OmpA family protein</fullName>
    </submittedName>
</protein>
<feature type="domain" description="OmpA-like" evidence="5">
    <location>
        <begin position="61"/>
        <end position="177"/>
    </location>
</feature>
<dbReference type="PRINTS" id="PR01021">
    <property type="entry name" value="OMPADOMAIN"/>
</dbReference>
<dbReference type="Proteomes" id="UP000483078">
    <property type="component" value="Unassembled WGS sequence"/>
</dbReference>
<dbReference type="CDD" id="cd07185">
    <property type="entry name" value="OmpA_C-like"/>
    <property type="match status" value="1"/>
</dbReference>
<gene>
    <name evidence="6" type="ORF">FH759_00985</name>
</gene>
<name>A0A7C9L5U4_9RHOB</name>
<dbReference type="InterPro" id="IPR036737">
    <property type="entry name" value="OmpA-like_sf"/>
</dbReference>
<dbReference type="InterPro" id="IPR050330">
    <property type="entry name" value="Bact_OuterMem_StrucFunc"/>
</dbReference>
<keyword evidence="3" id="KW-0998">Cell outer membrane</keyword>
<evidence type="ECO:0000259" key="5">
    <source>
        <dbReference type="PROSITE" id="PS51123"/>
    </source>
</evidence>